<dbReference type="AlphaFoldDB" id="A0A444XDL7"/>
<protein>
    <submittedName>
        <fullName evidence="2">Uncharacterized protein</fullName>
    </submittedName>
</protein>
<proteinExistence type="predicted"/>
<evidence type="ECO:0000313" key="4">
    <source>
        <dbReference type="Proteomes" id="UP000289738"/>
    </source>
</evidence>
<dbReference type="EMBL" id="CP031001">
    <property type="protein sequence ID" value="QHN76233.1"/>
    <property type="molecule type" value="Genomic_DNA"/>
</dbReference>
<evidence type="ECO:0000313" key="5">
    <source>
        <dbReference type="Proteomes" id="UP000464620"/>
    </source>
</evidence>
<name>A0A444XDL7_ARAHY</name>
<evidence type="ECO:0000313" key="2">
    <source>
        <dbReference type="EMBL" id="RYQ87697.1"/>
    </source>
</evidence>
<dbReference type="Proteomes" id="UP000464620">
    <property type="component" value="Chromosome B09"/>
</dbReference>
<gene>
    <name evidence="3" type="ORF">Ahy_A09g046151</name>
    <name evidence="2" type="ORF">Ahy_B09g095228</name>
    <name evidence="1" type="ORF">DS421_19g642100</name>
</gene>
<dbReference type="Proteomes" id="UP000289738">
    <property type="component" value="Chromosome B09"/>
</dbReference>
<keyword evidence="4" id="KW-1185">Reference proteome</keyword>
<evidence type="ECO:0000313" key="1">
    <source>
        <dbReference type="EMBL" id="QHN76233.1"/>
    </source>
</evidence>
<dbReference type="EMBL" id="SDMP01000019">
    <property type="protein sequence ID" value="RYQ87697.1"/>
    <property type="molecule type" value="Genomic_DNA"/>
</dbReference>
<dbReference type="EMBL" id="SDMP01000009">
    <property type="protein sequence ID" value="RYR40396.1"/>
    <property type="molecule type" value="Genomic_DNA"/>
</dbReference>
<dbReference type="Proteomes" id="UP000289738">
    <property type="component" value="Chromosome A09"/>
</dbReference>
<reference evidence="2 4" key="1">
    <citation type="submission" date="2019-01" db="EMBL/GenBank/DDBJ databases">
        <title>Sequencing of cultivated peanut Arachis hypogaea provides insights into genome evolution and oil improvement.</title>
        <authorList>
            <person name="Chen X."/>
        </authorList>
    </citation>
    <scope>NUCLEOTIDE SEQUENCE [LARGE SCALE GENOMIC DNA]</scope>
    <source>
        <strain evidence="4">cv. Fuhuasheng</strain>
        <strain evidence="2">GDAAS-fuhuasheng2018</strain>
        <tissue evidence="2">Leaves</tissue>
    </source>
</reference>
<evidence type="ECO:0000313" key="3">
    <source>
        <dbReference type="EMBL" id="RYR40396.1"/>
    </source>
</evidence>
<reference evidence="1 5" key="2">
    <citation type="submission" date="2020-01" db="EMBL/GenBank/DDBJ databases">
        <title>Genome sequence of Arachis hypogaea, cultivar Shitouqi.</title>
        <authorList>
            <person name="Zhuang W."/>
            <person name="Chen H."/>
            <person name="Varshney R."/>
            <person name="Wang D."/>
            <person name="Ming R."/>
        </authorList>
    </citation>
    <scope>NUCLEOTIDE SEQUENCE [LARGE SCALE GENOMIC DNA]</scope>
    <source>
        <tissue evidence="1">Young leaf</tissue>
    </source>
</reference>
<sequence length="87" mass="9088">MSSNNYSSNNSGKQNTKGAVNSSGFTFGKGNNSMFCNCVKLPGGALCGVLCLWQQVSGCFKSCLAIVKIPSCFTCCPCPCCCCFAKS</sequence>
<organism evidence="2 4">
    <name type="scientific">Arachis hypogaea</name>
    <name type="common">Peanut</name>
    <dbReference type="NCBI Taxonomy" id="3818"/>
    <lineage>
        <taxon>Eukaryota</taxon>
        <taxon>Viridiplantae</taxon>
        <taxon>Streptophyta</taxon>
        <taxon>Embryophyta</taxon>
        <taxon>Tracheophyta</taxon>
        <taxon>Spermatophyta</taxon>
        <taxon>Magnoliopsida</taxon>
        <taxon>eudicotyledons</taxon>
        <taxon>Gunneridae</taxon>
        <taxon>Pentapetalae</taxon>
        <taxon>rosids</taxon>
        <taxon>fabids</taxon>
        <taxon>Fabales</taxon>
        <taxon>Fabaceae</taxon>
        <taxon>Papilionoideae</taxon>
        <taxon>50 kb inversion clade</taxon>
        <taxon>dalbergioids sensu lato</taxon>
        <taxon>Dalbergieae</taxon>
        <taxon>Pterocarpus clade</taxon>
        <taxon>Arachis</taxon>
    </lineage>
</organism>
<accession>A0A444XDL7</accession>
<dbReference type="Gramene" id="arahy.Tifrunner.gnm2.ann2.Ah19g082800.1">
    <property type="protein sequence ID" value="arahy.Tifrunner.gnm2.ann2.Ah19g082800.1-CDS-1"/>
    <property type="gene ID" value="arahy.Tifrunner.gnm2.ann2.Ah19g082800"/>
</dbReference>